<dbReference type="EMBL" id="JAIQCV010000001">
    <property type="protein sequence ID" value="KAH1129203.1"/>
    <property type="molecule type" value="Genomic_DNA"/>
</dbReference>
<dbReference type="AlphaFoldDB" id="A0A9D3WIM9"/>
<feature type="region of interest" description="Disordered" evidence="1">
    <location>
        <begin position="1"/>
        <end position="62"/>
    </location>
</feature>
<protein>
    <submittedName>
        <fullName evidence="2">Uncharacterized protein</fullName>
    </submittedName>
</protein>
<feature type="compositionally biased region" description="Acidic residues" evidence="1">
    <location>
        <begin position="15"/>
        <end position="24"/>
    </location>
</feature>
<name>A0A9D3WIM9_9ROSI</name>
<reference evidence="2 3" key="1">
    <citation type="journal article" date="2021" name="Plant Biotechnol. J.">
        <title>Multi-omics assisted identification of the key and species-specific regulatory components of drought-tolerant mechanisms in Gossypium stocksii.</title>
        <authorList>
            <person name="Yu D."/>
            <person name="Ke L."/>
            <person name="Zhang D."/>
            <person name="Wu Y."/>
            <person name="Sun Y."/>
            <person name="Mei J."/>
            <person name="Sun J."/>
            <person name="Sun Y."/>
        </authorList>
    </citation>
    <scope>NUCLEOTIDE SEQUENCE [LARGE SCALE GENOMIC DNA]</scope>
    <source>
        <strain evidence="3">cv. E1</strain>
        <tissue evidence="2">Leaf</tissue>
    </source>
</reference>
<gene>
    <name evidence="2" type="ORF">J1N35_000581</name>
</gene>
<accession>A0A9D3WIM9</accession>
<comment type="caution">
    <text evidence="2">The sequence shown here is derived from an EMBL/GenBank/DDBJ whole genome shotgun (WGS) entry which is preliminary data.</text>
</comment>
<organism evidence="2 3">
    <name type="scientific">Gossypium stocksii</name>
    <dbReference type="NCBI Taxonomy" id="47602"/>
    <lineage>
        <taxon>Eukaryota</taxon>
        <taxon>Viridiplantae</taxon>
        <taxon>Streptophyta</taxon>
        <taxon>Embryophyta</taxon>
        <taxon>Tracheophyta</taxon>
        <taxon>Spermatophyta</taxon>
        <taxon>Magnoliopsida</taxon>
        <taxon>eudicotyledons</taxon>
        <taxon>Gunneridae</taxon>
        <taxon>Pentapetalae</taxon>
        <taxon>rosids</taxon>
        <taxon>malvids</taxon>
        <taxon>Malvales</taxon>
        <taxon>Malvaceae</taxon>
        <taxon>Malvoideae</taxon>
        <taxon>Gossypium</taxon>
    </lineage>
</organism>
<sequence length="79" mass="8795">MQRDRAYEAAANPDPEPEPEAEPEPEPKQSHSHSDAHSYHPDVLNNDYFPGSSGGGYHYGSDIFGSYPLQYSTLDPYPL</sequence>
<dbReference type="Proteomes" id="UP000828251">
    <property type="component" value="Unassembled WGS sequence"/>
</dbReference>
<feature type="compositionally biased region" description="Basic and acidic residues" evidence="1">
    <location>
        <begin position="25"/>
        <end position="40"/>
    </location>
</feature>
<evidence type="ECO:0000256" key="1">
    <source>
        <dbReference type="SAM" id="MobiDB-lite"/>
    </source>
</evidence>
<keyword evidence="3" id="KW-1185">Reference proteome</keyword>
<evidence type="ECO:0000313" key="2">
    <source>
        <dbReference type="EMBL" id="KAH1129203.1"/>
    </source>
</evidence>
<evidence type="ECO:0000313" key="3">
    <source>
        <dbReference type="Proteomes" id="UP000828251"/>
    </source>
</evidence>
<proteinExistence type="predicted"/>